<name>A0AAW0CMD5_9AGAR</name>
<dbReference type="Proteomes" id="UP001383192">
    <property type="component" value="Unassembled WGS sequence"/>
</dbReference>
<feature type="region of interest" description="Disordered" evidence="1">
    <location>
        <begin position="151"/>
        <end position="177"/>
    </location>
</feature>
<feature type="region of interest" description="Disordered" evidence="1">
    <location>
        <begin position="115"/>
        <end position="138"/>
    </location>
</feature>
<protein>
    <submittedName>
        <fullName evidence="2">Uncharacterized protein</fullName>
    </submittedName>
</protein>
<proteinExistence type="predicted"/>
<evidence type="ECO:0000313" key="3">
    <source>
        <dbReference type="Proteomes" id="UP001383192"/>
    </source>
</evidence>
<reference evidence="2 3" key="1">
    <citation type="submission" date="2024-01" db="EMBL/GenBank/DDBJ databases">
        <title>A draft genome for a cacao thread blight-causing isolate of Paramarasmius palmivorus.</title>
        <authorList>
            <person name="Baruah I.K."/>
            <person name="Bukari Y."/>
            <person name="Amoako-Attah I."/>
            <person name="Meinhardt L.W."/>
            <person name="Bailey B.A."/>
            <person name="Cohen S.P."/>
        </authorList>
    </citation>
    <scope>NUCLEOTIDE SEQUENCE [LARGE SCALE GENOMIC DNA]</scope>
    <source>
        <strain evidence="2 3">GH-12</strain>
    </source>
</reference>
<evidence type="ECO:0000313" key="2">
    <source>
        <dbReference type="EMBL" id="KAK7039106.1"/>
    </source>
</evidence>
<feature type="compositionally biased region" description="Polar residues" evidence="1">
    <location>
        <begin position="377"/>
        <end position="414"/>
    </location>
</feature>
<feature type="compositionally biased region" description="Polar residues" evidence="1">
    <location>
        <begin position="445"/>
        <end position="502"/>
    </location>
</feature>
<gene>
    <name evidence="2" type="ORF">VNI00_010290</name>
</gene>
<feature type="compositionally biased region" description="Polar residues" evidence="1">
    <location>
        <begin position="221"/>
        <end position="258"/>
    </location>
</feature>
<dbReference type="EMBL" id="JAYKXP010000040">
    <property type="protein sequence ID" value="KAK7039106.1"/>
    <property type="molecule type" value="Genomic_DNA"/>
</dbReference>
<sequence length="1089" mass="116962">MQIPFDPEKITFTGTDEGQRLVFFSTIVLAHRVDQRKAEGKAPRTIPEAKRLLNKCRIVIDTTHIERGLHLENSRVENQLLNLQQKGIIQLEKSLSPPLSPLTDTDCSQFEEQITPKPCEGRNQLSTSDAKTPASAAADLPIKVSNAVAHSSTSTAQCPHSTSIDHTTSGGNSNDAMHFSTELTDALTRSLTSDTPNSQSTSIDHTAGSGNLNGAAHSGNELPTNALTHSSTSAAPKSQSISIDHPASSGNLNGTAHSGNELPTDALTRSTTPDPRSTSVDHTTSGGNSNDDMHFGTELTDDLTRSLTSDTPNSQSTFIDHTAGSGNLNGAAHSGNELPTNALTHSSTSAAPKSQSISIDHTASSGNLNGAAHSGNELPTNALTRSSTSAAPKSQSISIDHPASSGNLNGTAHSGNELPTDALTRSATPDPQSTSVDCTSDVDMDNTSTPAVVSGANNAIGSGDNTSSVVKSTDAQMSISGGNPATSTPPNMAYSHSHQDSSYNNQNPHLNGSIDSGSYNVLTESMQFIAGTKRKRLSVESGDAITQQFHSSSSTAQISLGVSWASTQPLPPHIQSFSLDECYRDYTDCFILDPLGGIGLVIGKKPYMQMIFQPSRVLEELCLNIQAVKPEILNRSMKWALSVGSDLSYTSGPKHDDIHVTVENVHANSYHLVFIHTNGYEPSIIEPHGTSNIPVLDSSTRQLYVPLHKVKAGSDSLFQLCLIHFRVHSDPKNEFSPQAWAAHMHRLYDTLVPDNDYHPPISHPDPLGTTIYGHITSSEANNTVMDGQSPSTVHHATPSHPVHLSQQLNNVDMPAGNDSDLPGVIAGILSTASSTERDTQAYHTANGSHPLFNGESTSAPDVASGMSPNSNSAETRDSTSVAGYNGGTPQGSTSRPSAFIPMLAAQQHIKNVKLESHKVVQATRDRLFKDLNPPGQVVFRYIESFFNSEEITWEIAFHRITNRKGTVLVKTMYDWAVVVRRVHDLERMFQDNTAPKLSEVQVPPSGAKVTNKVLQAYFCCGQTWIESCTKSAKHIRKIEREISLKDSYDPAVAAKAAEILNRWEEHINKPREKIGANGLGKYLLRVIPE</sequence>
<dbReference type="AlphaFoldDB" id="A0AAW0CMD5"/>
<feature type="compositionally biased region" description="Polar residues" evidence="1">
    <location>
        <begin position="190"/>
        <end position="212"/>
    </location>
</feature>
<feature type="compositionally biased region" description="Polar residues" evidence="1">
    <location>
        <begin position="312"/>
        <end position="328"/>
    </location>
</feature>
<feature type="compositionally biased region" description="Polar residues" evidence="1">
    <location>
        <begin position="423"/>
        <end position="438"/>
    </location>
</feature>
<keyword evidence="3" id="KW-1185">Reference proteome</keyword>
<accession>A0AAW0CMD5</accession>
<feature type="compositionally biased region" description="Polar residues" evidence="1">
    <location>
        <begin position="337"/>
        <end position="368"/>
    </location>
</feature>
<organism evidence="2 3">
    <name type="scientific">Paramarasmius palmivorus</name>
    <dbReference type="NCBI Taxonomy" id="297713"/>
    <lineage>
        <taxon>Eukaryota</taxon>
        <taxon>Fungi</taxon>
        <taxon>Dikarya</taxon>
        <taxon>Basidiomycota</taxon>
        <taxon>Agaricomycotina</taxon>
        <taxon>Agaricomycetes</taxon>
        <taxon>Agaricomycetidae</taxon>
        <taxon>Agaricales</taxon>
        <taxon>Marasmiineae</taxon>
        <taxon>Marasmiaceae</taxon>
        <taxon>Paramarasmius</taxon>
    </lineage>
</organism>
<evidence type="ECO:0000256" key="1">
    <source>
        <dbReference type="SAM" id="MobiDB-lite"/>
    </source>
</evidence>
<comment type="caution">
    <text evidence="2">The sequence shown here is derived from an EMBL/GenBank/DDBJ whole genome shotgun (WGS) entry which is preliminary data.</text>
</comment>
<feature type="region of interest" description="Disordered" evidence="1">
    <location>
        <begin position="844"/>
        <end position="896"/>
    </location>
</feature>
<feature type="compositionally biased region" description="Polar residues" evidence="1">
    <location>
        <begin position="280"/>
        <end position="290"/>
    </location>
</feature>
<feature type="region of interest" description="Disordered" evidence="1">
    <location>
        <begin position="190"/>
        <end position="502"/>
    </location>
</feature>
<feature type="compositionally biased region" description="Low complexity" evidence="1">
    <location>
        <begin position="268"/>
        <end position="278"/>
    </location>
</feature>
<feature type="compositionally biased region" description="Polar residues" evidence="1">
    <location>
        <begin position="866"/>
        <end position="882"/>
    </location>
</feature>